<keyword evidence="4" id="KW-1133">Transmembrane helix</keyword>
<evidence type="ECO:0000256" key="4">
    <source>
        <dbReference type="SAM" id="Phobius"/>
    </source>
</evidence>
<comment type="caution">
    <text evidence="5">The sequence shown here is derived from an EMBL/GenBank/DDBJ whole genome shotgun (WGS) entry which is preliminary data.</text>
</comment>
<dbReference type="PANTHER" id="PTHR22550">
    <property type="entry name" value="SPORE GERMINATION PROTEIN"/>
    <property type="match status" value="1"/>
</dbReference>
<organism evidence="5 6">
    <name type="scientific">Paenibacillus paeoniae</name>
    <dbReference type="NCBI Taxonomy" id="2292705"/>
    <lineage>
        <taxon>Bacteria</taxon>
        <taxon>Bacillati</taxon>
        <taxon>Bacillota</taxon>
        <taxon>Bacilli</taxon>
        <taxon>Bacillales</taxon>
        <taxon>Paenibacillaceae</taxon>
        <taxon>Paenibacillus</taxon>
    </lineage>
</organism>
<feature type="transmembrane region" description="Helical" evidence="4">
    <location>
        <begin position="361"/>
        <end position="381"/>
    </location>
</feature>
<dbReference type="EMBL" id="QUBQ01000001">
    <property type="protein sequence ID" value="REK77067.1"/>
    <property type="molecule type" value="Genomic_DNA"/>
</dbReference>
<evidence type="ECO:0000256" key="2">
    <source>
        <dbReference type="ARBA" id="ARBA00023136"/>
    </source>
</evidence>
<dbReference type="GO" id="GO:0009847">
    <property type="term" value="P:spore germination"/>
    <property type="evidence" value="ECO:0007669"/>
    <property type="project" value="InterPro"/>
</dbReference>
<gene>
    <name evidence="5" type="ORF">DX130_08690</name>
</gene>
<keyword evidence="4" id="KW-0812">Transmembrane</keyword>
<dbReference type="Pfam" id="PF03323">
    <property type="entry name" value="GerA"/>
    <property type="match status" value="1"/>
</dbReference>
<keyword evidence="6" id="KW-1185">Reference proteome</keyword>
<feature type="transmembrane region" description="Helical" evidence="4">
    <location>
        <begin position="387"/>
        <end position="405"/>
    </location>
</feature>
<feature type="transmembrane region" description="Helical" evidence="4">
    <location>
        <begin position="417"/>
        <end position="439"/>
    </location>
</feature>
<sequence length="502" mass="56166">MSMNDHNTPLASRIEETQEMLERFLNDCSDASMYHFRIGEQLSGMFVFFSGLTHEDRMDELRQEMAGWRFHPDNTTFQQQFQYKITGLCSEEISTLEEIIDHITTGSVILLVDGIDRGYAFSLAEWRKRAIEDPAAESVIRGPREGFTESMIDNRAMLRRRLRSQKLKMKGIEVGRITQSHITIAYIEGLAAPELVREVEDRIAMIDIDGVLESGTIEEYIEDQPYSPFPQLLSTERPDAAAAGLLEGRVVILTDNTPMALIAPVSLFSLLQSPEDYYERFLIATAIRWLRYSFFFIALLVPSGYVALLTYHHEMIPSALLLSIAKSREAIPFPALMEAFMMETMFEALREAGVRLPKQVGAAVSIVGALVIGQAATSAGLVSSPMVMVVAITGIASFLLPHYSVGISIRLLRFPMMFLAGIFGLLGLLMGIIGITIHLCSLRSFGLPYLSPMAPMMVGEWTDVIMRPPAWLPRKRPRLTNSGGGLRNKSGMHVSKLHRKQE</sequence>
<evidence type="ECO:0000256" key="3">
    <source>
        <dbReference type="SAM" id="MobiDB-lite"/>
    </source>
</evidence>
<keyword evidence="2 4" id="KW-0472">Membrane</keyword>
<feature type="region of interest" description="Disordered" evidence="3">
    <location>
        <begin position="475"/>
        <end position="502"/>
    </location>
</feature>
<comment type="similarity">
    <text evidence="1">Belongs to the GerABKA family.</text>
</comment>
<protein>
    <submittedName>
        <fullName evidence="5">Spore germination protein</fullName>
    </submittedName>
</protein>
<accession>A0A371PMP6</accession>
<dbReference type="Proteomes" id="UP000261905">
    <property type="component" value="Unassembled WGS sequence"/>
</dbReference>
<name>A0A371PMP6_9BACL</name>
<reference evidence="5 6" key="1">
    <citation type="submission" date="2018-08" db="EMBL/GenBank/DDBJ databases">
        <title>Paenibacillus sp. M4BSY-1, whole genome shotgun sequence.</title>
        <authorList>
            <person name="Tuo L."/>
        </authorList>
    </citation>
    <scope>NUCLEOTIDE SEQUENCE [LARGE SCALE GENOMIC DNA]</scope>
    <source>
        <strain evidence="5 6">M4BSY-1</strain>
    </source>
</reference>
<dbReference type="PIRSF" id="PIRSF005690">
    <property type="entry name" value="GerBA"/>
    <property type="match status" value="1"/>
</dbReference>
<dbReference type="InterPro" id="IPR050768">
    <property type="entry name" value="UPF0353/GerABKA_families"/>
</dbReference>
<dbReference type="GO" id="GO:0016020">
    <property type="term" value="C:membrane"/>
    <property type="evidence" value="ECO:0007669"/>
    <property type="project" value="InterPro"/>
</dbReference>
<proteinExistence type="inferred from homology"/>
<evidence type="ECO:0000313" key="6">
    <source>
        <dbReference type="Proteomes" id="UP000261905"/>
    </source>
</evidence>
<feature type="transmembrane region" description="Helical" evidence="4">
    <location>
        <begin position="289"/>
        <end position="311"/>
    </location>
</feature>
<dbReference type="InterPro" id="IPR004995">
    <property type="entry name" value="Spore_Ger"/>
</dbReference>
<dbReference type="OrthoDB" id="1726708at2"/>
<dbReference type="PANTHER" id="PTHR22550:SF5">
    <property type="entry name" value="LEUCINE ZIPPER PROTEIN 4"/>
    <property type="match status" value="1"/>
</dbReference>
<evidence type="ECO:0000313" key="5">
    <source>
        <dbReference type="EMBL" id="REK77067.1"/>
    </source>
</evidence>
<dbReference type="AlphaFoldDB" id="A0A371PMP6"/>
<evidence type="ECO:0000256" key="1">
    <source>
        <dbReference type="ARBA" id="ARBA00005278"/>
    </source>
</evidence>